<dbReference type="InterPro" id="IPR054839">
    <property type="entry name" value="puhB_PGC"/>
</dbReference>
<reference evidence="2 3" key="1">
    <citation type="submission" date="2022-06" db="EMBL/GenBank/DDBJ databases">
        <title>Endosaccharibacter gen. nov., sp. nov., endophytic bacteria isolated from sugarcane.</title>
        <authorList>
            <person name="Pitiwittayakul N."/>
            <person name="Yukphan P."/>
            <person name="Charoenyingcharoen P."/>
            <person name="Tanasupawat S."/>
        </authorList>
    </citation>
    <scope>NUCLEOTIDE SEQUENCE [LARGE SCALE GENOMIC DNA]</scope>
    <source>
        <strain evidence="2 3">KSS8</strain>
    </source>
</reference>
<gene>
    <name evidence="2" type="primary">puhB</name>
    <name evidence="2" type="ORF">NFI95_03375</name>
</gene>
<dbReference type="Proteomes" id="UP001524587">
    <property type="component" value="Unassembled WGS sequence"/>
</dbReference>
<evidence type="ECO:0000313" key="3">
    <source>
        <dbReference type="Proteomes" id="UP001524587"/>
    </source>
</evidence>
<proteinExistence type="predicted"/>
<keyword evidence="1" id="KW-0812">Transmembrane</keyword>
<feature type="transmembrane region" description="Helical" evidence="1">
    <location>
        <begin position="50"/>
        <end position="69"/>
    </location>
</feature>
<dbReference type="NCBIfam" id="NF040894">
    <property type="entry name" value="puhB_PGC"/>
    <property type="match status" value="1"/>
</dbReference>
<evidence type="ECO:0000313" key="2">
    <source>
        <dbReference type="EMBL" id="MCQ8277490.1"/>
    </source>
</evidence>
<name>A0ABT1W3P5_9PROT</name>
<keyword evidence="1" id="KW-1133">Transmembrane helix</keyword>
<evidence type="ECO:0000256" key="1">
    <source>
        <dbReference type="SAM" id="Phobius"/>
    </source>
</evidence>
<organism evidence="2 3">
    <name type="scientific">Endosaccharibacter trunci</name>
    <dbReference type="NCBI Taxonomy" id="2812733"/>
    <lineage>
        <taxon>Bacteria</taxon>
        <taxon>Pseudomonadati</taxon>
        <taxon>Pseudomonadota</taxon>
        <taxon>Alphaproteobacteria</taxon>
        <taxon>Acetobacterales</taxon>
        <taxon>Acetobacteraceae</taxon>
        <taxon>Endosaccharibacter</taxon>
    </lineage>
</organism>
<keyword evidence="1" id="KW-0472">Membrane</keyword>
<keyword evidence="3" id="KW-1185">Reference proteome</keyword>
<comment type="caution">
    <text evidence="2">The sequence shown here is derived from an EMBL/GenBank/DDBJ whole genome shotgun (WGS) entry which is preliminary data.</text>
</comment>
<sequence length="225" mass="24546">MRRDKRPLIRRRDDPLGGLPARLPEGERVLWQGRPDAGLLALRALHVRKIAVYLAIMLAWFTVSDFSTGHWQRTLAGVLCLALAGAAAIGLLCGFAVLLSRSTIYTLTDRRVVLRFGVALTMSVNLPLVLVESADLRRGPDGSGDVVLRMSGRQTLGYALLWPHARPWHLSRPEPMLRAVRDVSALAALLSEALAQTLPVVERQGELAQDGIESVPASQPVMVPA</sequence>
<accession>A0ABT1W3P5</accession>
<protein>
    <submittedName>
        <fullName evidence="2">Photosynthetic complex putative assembly protein PuhB</fullName>
    </submittedName>
</protein>
<feature type="transmembrane region" description="Helical" evidence="1">
    <location>
        <begin position="112"/>
        <end position="131"/>
    </location>
</feature>
<dbReference type="RefSeq" id="WP_422862934.1">
    <property type="nucleotide sequence ID" value="NZ_JAMSKV010000002.1"/>
</dbReference>
<dbReference type="EMBL" id="JAMSKV010000002">
    <property type="protein sequence ID" value="MCQ8277490.1"/>
    <property type="molecule type" value="Genomic_DNA"/>
</dbReference>
<feature type="transmembrane region" description="Helical" evidence="1">
    <location>
        <begin position="75"/>
        <end position="100"/>
    </location>
</feature>